<evidence type="ECO:0000259" key="18">
    <source>
        <dbReference type="Pfam" id="PF00361"/>
    </source>
</evidence>
<dbReference type="GO" id="GO:0048039">
    <property type="term" value="F:ubiquinone binding"/>
    <property type="evidence" value="ECO:0007669"/>
    <property type="project" value="TreeGrafter"/>
</dbReference>
<protein>
    <recommendedName>
        <fullName evidence="5 17">NADH-ubiquinone oxidoreductase chain 4</fullName>
        <ecNumber evidence="4 17">7.1.1.2</ecNumber>
    </recommendedName>
</protein>
<dbReference type="AlphaFoldDB" id="Q0Z874"/>
<dbReference type="PANTHER" id="PTHR43507:SF20">
    <property type="entry name" value="NADH-UBIQUINONE OXIDOREDUCTASE CHAIN 4"/>
    <property type="match status" value="1"/>
</dbReference>
<comment type="similarity">
    <text evidence="3 17">Belongs to the complex I subunit 4 family.</text>
</comment>
<evidence type="ECO:0000313" key="19">
    <source>
        <dbReference type="EMBL" id="ABG38300.1"/>
    </source>
</evidence>
<evidence type="ECO:0000256" key="16">
    <source>
        <dbReference type="ARBA" id="ARBA00049551"/>
    </source>
</evidence>
<dbReference type="GO" id="GO:0031966">
    <property type="term" value="C:mitochondrial membrane"/>
    <property type="evidence" value="ECO:0007669"/>
    <property type="project" value="UniProtKB-SubCell"/>
</dbReference>
<keyword evidence="7 17" id="KW-0679">Respiratory chain</keyword>
<evidence type="ECO:0000256" key="8">
    <source>
        <dbReference type="ARBA" id="ARBA00022692"/>
    </source>
</evidence>
<name>Q0Z874_9BILA</name>
<feature type="transmembrane region" description="Helical" evidence="17">
    <location>
        <begin position="327"/>
        <end position="350"/>
    </location>
</feature>
<keyword evidence="13 17" id="KW-0830">Ubiquinone</keyword>
<evidence type="ECO:0000256" key="10">
    <source>
        <dbReference type="ARBA" id="ARBA00022982"/>
    </source>
</evidence>
<comment type="function">
    <text evidence="1">Core subunit of the mitochondrial membrane respiratory chain NADH dehydrogenase (Complex I) that is believed to belong to the minimal assembly required for catalysis. Complex I functions in the transfer of electrons from NADH to the respiratory chain. The immediate electron acceptor for the enzyme is believed to be ubiquinone.</text>
</comment>
<evidence type="ECO:0000256" key="3">
    <source>
        <dbReference type="ARBA" id="ARBA00009025"/>
    </source>
</evidence>
<feature type="transmembrane region" description="Helical" evidence="17">
    <location>
        <begin position="199"/>
        <end position="218"/>
    </location>
</feature>
<feature type="transmembrane region" description="Helical" evidence="17">
    <location>
        <begin position="6"/>
        <end position="37"/>
    </location>
</feature>
<evidence type="ECO:0000256" key="11">
    <source>
        <dbReference type="ARBA" id="ARBA00022989"/>
    </source>
</evidence>
<dbReference type="PANTHER" id="PTHR43507">
    <property type="entry name" value="NADH-UBIQUINONE OXIDOREDUCTASE CHAIN 4"/>
    <property type="match status" value="1"/>
</dbReference>
<gene>
    <name evidence="19" type="primary">nad4</name>
</gene>
<reference evidence="19" key="1">
    <citation type="submission" date="2006-05" db="EMBL/GenBank/DDBJ databases">
        <title>Complete mitochondrial genome of a new pillbug parasite nematode.</title>
        <authorList>
            <person name="Hyman B."/>
            <person name="Tang S."/>
        </authorList>
    </citation>
    <scope>NUCLEOTIDE SEQUENCE</scope>
    <source>
        <strain evidence="19">Riverside</strain>
    </source>
</reference>
<dbReference type="Pfam" id="PF00361">
    <property type="entry name" value="Proton_antipo_M"/>
    <property type="match status" value="1"/>
</dbReference>
<geneLocation type="mitochondrion" evidence="19"/>
<dbReference type="EMBL" id="DQ665656">
    <property type="protein sequence ID" value="ABG38300.1"/>
    <property type="molecule type" value="Genomic_DNA"/>
</dbReference>
<feature type="transmembrane region" description="Helical" evidence="17">
    <location>
        <begin position="102"/>
        <end position="120"/>
    </location>
</feature>
<sequence length="384" mass="44748">MLCKILMFSTILIVFNLYSWFENFAILMILSVSLVWISLNFMKMYFKTSIILMNFMWMLMLIFFMTNTIWKFYILFEMNMIPMVLIIMSWGSNMARINSSIYMMLYTFFFSLPVLVIIMNNLKFMGFSSLDLNNHYLNNIFNFMLILMFMVKIPVFGLHYWLPKAHVEASTMGSMILASGLLKTGSFGFFKTLLWNSAILNYSWMLIGFVFSSLYCCMQSDQKKLIALSSVSHMSLACCSLLSFSNIGMFGMIILNFTHSIISSFLFLNSGIFSSFSKMRLFKYLPKTSFHNIILLVVSIILNLGLPPALSFISEITCMAGVFMNNLLSAIMIFIAMILSLFFSYIYIFFSNQSFISNCFYINNKLLFMFLIHFTLMMFWFSIF</sequence>
<dbReference type="GO" id="GO:0003954">
    <property type="term" value="F:NADH dehydrogenase activity"/>
    <property type="evidence" value="ECO:0007669"/>
    <property type="project" value="TreeGrafter"/>
</dbReference>
<keyword evidence="6 17" id="KW-0813">Transport</keyword>
<dbReference type="EC" id="7.1.1.2" evidence="4 17"/>
<feature type="transmembrane region" description="Helical" evidence="17">
    <location>
        <begin position="250"/>
        <end position="268"/>
    </location>
</feature>
<evidence type="ECO:0000256" key="13">
    <source>
        <dbReference type="ARBA" id="ARBA00023075"/>
    </source>
</evidence>
<evidence type="ECO:0000256" key="2">
    <source>
        <dbReference type="ARBA" id="ARBA00004225"/>
    </source>
</evidence>
<feature type="transmembrane region" description="Helical" evidence="17">
    <location>
        <begin position="289"/>
        <end position="307"/>
    </location>
</feature>
<comment type="catalytic activity">
    <reaction evidence="16 17">
        <text>a ubiquinone + NADH + 5 H(+)(in) = a ubiquinol + NAD(+) + 4 H(+)(out)</text>
        <dbReference type="Rhea" id="RHEA:29091"/>
        <dbReference type="Rhea" id="RHEA-COMP:9565"/>
        <dbReference type="Rhea" id="RHEA-COMP:9566"/>
        <dbReference type="ChEBI" id="CHEBI:15378"/>
        <dbReference type="ChEBI" id="CHEBI:16389"/>
        <dbReference type="ChEBI" id="CHEBI:17976"/>
        <dbReference type="ChEBI" id="CHEBI:57540"/>
        <dbReference type="ChEBI" id="CHEBI:57945"/>
        <dbReference type="EC" id="7.1.1.2"/>
    </reaction>
</comment>
<evidence type="ECO:0000256" key="15">
    <source>
        <dbReference type="ARBA" id="ARBA00023136"/>
    </source>
</evidence>
<keyword evidence="11 17" id="KW-1133">Transmembrane helix</keyword>
<evidence type="ECO:0000256" key="14">
    <source>
        <dbReference type="ARBA" id="ARBA00023128"/>
    </source>
</evidence>
<dbReference type="GO" id="GO:0015990">
    <property type="term" value="P:electron transport coupled proton transport"/>
    <property type="evidence" value="ECO:0007669"/>
    <property type="project" value="TreeGrafter"/>
</dbReference>
<dbReference type="InterPro" id="IPR003918">
    <property type="entry name" value="NADH_UbQ_OxRdtase"/>
</dbReference>
<accession>Q0Z874</accession>
<feature type="transmembrane region" description="Helical" evidence="17">
    <location>
        <begin position="44"/>
        <end position="66"/>
    </location>
</feature>
<keyword evidence="14 17" id="KW-0496">Mitochondrion</keyword>
<dbReference type="InterPro" id="IPR001750">
    <property type="entry name" value="ND/Mrp_TM"/>
</dbReference>
<keyword evidence="9" id="KW-1278">Translocase</keyword>
<feature type="transmembrane region" description="Helical" evidence="17">
    <location>
        <begin position="362"/>
        <end position="383"/>
    </location>
</feature>
<dbReference type="GO" id="GO:0008137">
    <property type="term" value="F:NADH dehydrogenase (ubiquinone) activity"/>
    <property type="evidence" value="ECO:0007669"/>
    <property type="project" value="UniProtKB-UniRule"/>
</dbReference>
<evidence type="ECO:0000256" key="9">
    <source>
        <dbReference type="ARBA" id="ARBA00022967"/>
    </source>
</evidence>
<keyword evidence="12 17" id="KW-0520">NAD</keyword>
<evidence type="ECO:0000256" key="1">
    <source>
        <dbReference type="ARBA" id="ARBA00003257"/>
    </source>
</evidence>
<evidence type="ECO:0000256" key="4">
    <source>
        <dbReference type="ARBA" id="ARBA00012944"/>
    </source>
</evidence>
<dbReference type="PRINTS" id="PR01437">
    <property type="entry name" value="NUOXDRDTASE4"/>
</dbReference>
<proteinExistence type="inferred from homology"/>
<keyword evidence="10 17" id="KW-0249">Electron transport</keyword>
<evidence type="ECO:0000256" key="17">
    <source>
        <dbReference type="RuleBase" id="RU003297"/>
    </source>
</evidence>
<dbReference type="GO" id="GO:0042773">
    <property type="term" value="P:ATP synthesis coupled electron transport"/>
    <property type="evidence" value="ECO:0007669"/>
    <property type="project" value="InterPro"/>
</dbReference>
<feature type="transmembrane region" description="Helical" evidence="17">
    <location>
        <begin position="140"/>
        <end position="162"/>
    </location>
</feature>
<evidence type="ECO:0000256" key="7">
    <source>
        <dbReference type="ARBA" id="ARBA00022660"/>
    </source>
</evidence>
<evidence type="ECO:0000256" key="12">
    <source>
        <dbReference type="ARBA" id="ARBA00023027"/>
    </source>
</evidence>
<feature type="domain" description="NADH:quinone oxidoreductase/Mrp antiporter transmembrane" evidence="18">
    <location>
        <begin position="69"/>
        <end position="338"/>
    </location>
</feature>
<evidence type="ECO:0000256" key="6">
    <source>
        <dbReference type="ARBA" id="ARBA00022448"/>
    </source>
</evidence>
<evidence type="ECO:0000256" key="5">
    <source>
        <dbReference type="ARBA" id="ARBA00021006"/>
    </source>
</evidence>
<comment type="subcellular location">
    <subcellularLocation>
        <location evidence="2 17">Mitochondrion membrane</location>
        <topology evidence="2 17">Multi-pass membrane protein</topology>
    </subcellularLocation>
</comment>
<keyword evidence="8 17" id="KW-0812">Transmembrane</keyword>
<organism evidence="19">
    <name type="scientific">Agamermis sp. BH-2006</name>
    <dbReference type="NCBI Taxonomy" id="390897"/>
    <lineage>
        <taxon>Eukaryota</taxon>
        <taxon>Metazoa</taxon>
        <taxon>Ecdysozoa</taxon>
        <taxon>Nematoda</taxon>
        <taxon>Enoplea</taxon>
        <taxon>Dorylaimia</taxon>
        <taxon>Mermithida</taxon>
        <taxon>Mermithoidea</taxon>
        <taxon>Mermithidae</taxon>
        <taxon>Agamermis</taxon>
    </lineage>
</organism>
<comment type="function">
    <text evidence="17">Core subunit of the mitochondrial membrane respiratory chain NADH dehydrogenase (Complex I) which catalyzes electron transfer from NADH through the respiratory chain, using ubiquinone as an electron acceptor. Essential for the catalytic activity and assembly of complex I.</text>
</comment>
<keyword evidence="15 17" id="KW-0472">Membrane</keyword>